<proteinExistence type="predicted"/>
<gene>
    <name evidence="1" type="ORF">BN873_940007</name>
</gene>
<dbReference type="AlphaFoldDB" id="W6M9L9"/>
<reference evidence="1" key="2">
    <citation type="submission" date="2014-03" db="EMBL/GenBank/DDBJ databases">
        <title>Candidatus Competibacter-lineage genomes retrieved from metagenomes reveal functional metabolic diversity.</title>
        <authorList>
            <person name="McIlroy S.J."/>
            <person name="Albertsen M."/>
            <person name="Andresen E.K."/>
            <person name="Saunders A.M."/>
            <person name="Kristiansen R."/>
            <person name="Stokholm-Bjerregaard M."/>
            <person name="Nielsen K.L."/>
            <person name="Nielsen P.H."/>
        </authorList>
    </citation>
    <scope>NUCLEOTIDE SEQUENCE</scope>
    <source>
        <strain evidence="1">Run_A_D11</strain>
    </source>
</reference>
<protein>
    <submittedName>
        <fullName evidence="1">Uncharacterized protein</fullName>
    </submittedName>
</protein>
<dbReference type="EMBL" id="CBTJ020000107">
    <property type="protein sequence ID" value="CDI04312.1"/>
    <property type="molecule type" value="Genomic_DNA"/>
</dbReference>
<evidence type="ECO:0000313" key="2">
    <source>
        <dbReference type="Proteomes" id="UP000035760"/>
    </source>
</evidence>
<organism evidence="1 2">
    <name type="scientific">Candidatus Competibacter denitrificans Run_A_D11</name>
    <dbReference type="NCBI Taxonomy" id="1400863"/>
    <lineage>
        <taxon>Bacteria</taxon>
        <taxon>Pseudomonadati</taxon>
        <taxon>Pseudomonadota</taxon>
        <taxon>Gammaproteobacteria</taxon>
        <taxon>Candidatus Competibacteraceae</taxon>
        <taxon>Candidatus Competibacter</taxon>
    </lineage>
</organism>
<evidence type="ECO:0000313" key="1">
    <source>
        <dbReference type="EMBL" id="CDI04312.1"/>
    </source>
</evidence>
<reference evidence="1" key="1">
    <citation type="submission" date="2013-07" db="EMBL/GenBank/DDBJ databases">
        <authorList>
            <person name="McIlroy S."/>
        </authorList>
    </citation>
    <scope>NUCLEOTIDE SEQUENCE [LARGE SCALE GENOMIC DNA]</scope>
    <source>
        <strain evidence="1">Run_A_D11</strain>
    </source>
</reference>
<accession>W6M9L9</accession>
<dbReference type="Proteomes" id="UP000035760">
    <property type="component" value="Unassembled WGS sequence"/>
</dbReference>
<dbReference type="RefSeq" id="WP_139031758.1">
    <property type="nucleotide sequence ID" value="NZ_CBTJ020000107.1"/>
</dbReference>
<name>W6M9L9_9GAMM</name>
<comment type="caution">
    <text evidence="1">The sequence shown here is derived from an EMBL/GenBank/DDBJ whole genome shotgun (WGS) entry which is preliminary data.</text>
</comment>
<sequence>MSSLDSPDLPDWMLLGERADMLALLSHTSLCPSQWPEAADALIAWKYQGIALDAPDSVGGISKPVWDSMTEEARQRFLQAQRDHDEVTLKALRSGAAMLPSVEANPPDIWTIANDIVQHLRSHWPEVSRAAHVEALFVALYGADDPFFAASVLARSNPTLSNK</sequence>
<keyword evidence="2" id="KW-1185">Reference proteome</keyword>